<evidence type="ECO:0000313" key="1">
    <source>
        <dbReference type="EMBL" id="KAB1185664.1"/>
    </source>
</evidence>
<accession>A0A643JTU7</accession>
<dbReference type="EMBL" id="VZUS01000003">
    <property type="protein sequence ID" value="KAB1185664.1"/>
    <property type="molecule type" value="Genomic_DNA"/>
</dbReference>
<proteinExistence type="predicted"/>
<dbReference type="RefSeq" id="WP_151139473.1">
    <property type="nucleotide sequence ID" value="NZ_VZUS01000003.1"/>
</dbReference>
<name>A0A643JTU7_9EURY</name>
<dbReference type="PROSITE" id="PS51257">
    <property type="entry name" value="PROKAR_LIPOPROTEIN"/>
    <property type="match status" value="1"/>
</dbReference>
<organism evidence="1">
    <name type="scientific">Haloferax sp. CBA1149</name>
    <dbReference type="NCBI Taxonomy" id="2650753"/>
    <lineage>
        <taxon>Archaea</taxon>
        <taxon>Methanobacteriati</taxon>
        <taxon>Methanobacteriota</taxon>
        <taxon>Stenosarchaea group</taxon>
        <taxon>Halobacteria</taxon>
        <taxon>Halobacteriales</taxon>
        <taxon>Haloferacaceae</taxon>
        <taxon>Haloferax</taxon>
    </lineage>
</organism>
<gene>
    <name evidence="1" type="ORF">Hfx1149_14605</name>
</gene>
<comment type="caution">
    <text evidence="1">The sequence shown here is derived from an EMBL/GenBank/DDBJ whole genome shotgun (WGS) entry which is preliminary data.</text>
</comment>
<protein>
    <submittedName>
        <fullName evidence="1">Uncharacterized protein</fullName>
    </submittedName>
</protein>
<dbReference type="AlphaFoldDB" id="A0A643JTU7"/>
<reference evidence="1" key="1">
    <citation type="submission" date="2019-09" db="EMBL/GenBank/DDBJ databases">
        <title>Genomic analysis of Haloferax sp. CBA1149.</title>
        <authorList>
            <person name="Roh S.W."/>
        </authorList>
    </citation>
    <scope>NUCLEOTIDE SEQUENCE</scope>
    <source>
        <strain evidence="1">CBA1149</strain>
    </source>
</reference>
<sequence length="176" mass="19472">MSRIAVVFACLVLLAGCTSPVAPGGETDTKPTSTDTQIADGSSPFSADYQINSIQNCGPTCKQVNISVEVTNTGDDEVRYPVVSMSVYVLDEKEDIWFWERENERKEIWSDSDYVDNISAGETVTFTKSFEVGVGEGIEIIYGGDCVVYGDVAVDYSDREWNKTKQFNIESDRCEN</sequence>